<evidence type="ECO:0000313" key="2">
    <source>
        <dbReference type="EMBL" id="GAA0963158.1"/>
    </source>
</evidence>
<sequence length="123" mass="12988">MKAAVPALNIASSKMRAMSVGEDFPESENGAGVGVGGVGEGKSSGEGFRGVDRSFGVADQLQEDLRRFRAFAGIFGEALGGEVVQRTGQPAEVRAAGHDAVRRRCRAGRGVLIRGVVIVWRWC</sequence>
<dbReference type="RefSeq" id="WP_344244208.1">
    <property type="nucleotide sequence ID" value="NZ_BAAAHH010000029.1"/>
</dbReference>
<evidence type="ECO:0000313" key="3">
    <source>
        <dbReference type="Proteomes" id="UP001500665"/>
    </source>
</evidence>
<name>A0ABP4CBQ8_9ACTN</name>
<comment type="caution">
    <text evidence="2">The sequence shown here is derived from an EMBL/GenBank/DDBJ whole genome shotgun (WGS) entry which is preliminary data.</text>
</comment>
<organism evidence="2 3">
    <name type="scientific">Actinocorallia libanotica</name>
    <dbReference type="NCBI Taxonomy" id="46162"/>
    <lineage>
        <taxon>Bacteria</taxon>
        <taxon>Bacillati</taxon>
        <taxon>Actinomycetota</taxon>
        <taxon>Actinomycetes</taxon>
        <taxon>Streptosporangiales</taxon>
        <taxon>Thermomonosporaceae</taxon>
        <taxon>Actinocorallia</taxon>
    </lineage>
</organism>
<dbReference type="EMBL" id="BAAAHH010000029">
    <property type="protein sequence ID" value="GAA0963158.1"/>
    <property type="molecule type" value="Genomic_DNA"/>
</dbReference>
<reference evidence="3" key="1">
    <citation type="journal article" date="2019" name="Int. J. Syst. Evol. Microbiol.">
        <title>The Global Catalogue of Microorganisms (GCM) 10K type strain sequencing project: providing services to taxonomists for standard genome sequencing and annotation.</title>
        <authorList>
            <consortium name="The Broad Institute Genomics Platform"/>
            <consortium name="The Broad Institute Genome Sequencing Center for Infectious Disease"/>
            <person name="Wu L."/>
            <person name="Ma J."/>
        </authorList>
    </citation>
    <scope>NUCLEOTIDE SEQUENCE [LARGE SCALE GENOMIC DNA]</scope>
    <source>
        <strain evidence="3">JCM 10696</strain>
    </source>
</reference>
<feature type="compositionally biased region" description="Gly residues" evidence="1">
    <location>
        <begin position="31"/>
        <end position="47"/>
    </location>
</feature>
<protein>
    <recommendedName>
        <fullName evidence="4">Excreted virulence factor EspC (Type VII ESX diderm)</fullName>
    </recommendedName>
</protein>
<evidence type="ECO:0000256" key="1">
    <source>
        <dbReference type="SAM" id="MobiDB-lite"/>
    </source>
</evidence>
<proteinExistence type="predicted"/>
<evidence type="ECO:0008006" key="4">
    <source>
        <dbReference type="Google" id="ProtNLM"/>
    </source>
</evidence>
<keyword evidence="3" id="KW-1185">Reference proteome</keyword>
<feature type="region of interest" description="Disordered" evidence="1">
    <location>
        <begin position="28"/>
        <end position="47"/>
    </location>
</feature>
<dbReference type="Proteomes" id="UP001500665">
    <property type="component" value="Unassembled WGS sequence"/>
</dbReference>
<gene>
    <name evidence="2" type="ORF">GCM10009550_58270</name>
</gene>
<accession>A0ABP4CBQ8</accession>